<dbReference type="GO" id="GO:0005975">
    <property type="term" value="P:carbohydrate metabolic process"/>
    <property type="evidence" value="ECO:0007669"/>
    <property type="project" value="InterPro"/>
</dbReference>
<dbReference type="PANTHER" id="PTHR34216:SF3">
    <property type="entry name" value="POLY-BETA-1,6-N-ACETYL-D-GLUCOSAMINE N-DEACETYLASE"/>
    <property type="match status" value="1"/>
</dbReference>
<dbReference type="Gene3D" id="3.20.20.370">
    <property type="entry name" value="Glycoside hydrolase/deacetylase"/>
    <property type="match status" value="1"/>
</dbReference>
<proteinExistence type="predicted"/>
<feature type="domain" description="NodB homology" evidence="3">
    <location>
        <begin position="208"/>
        <end position="274"/>
    </location>
</feature>
<protein>
    <submittedName>
        <fullName evidence="4">Polysaccharide deacetylase family protein</fullName>
    </submittedName>
</protein>
<evidence type="ECO:0000313" key="4">
    <source>
        <dbReference type="EMBL" id="HIV01117.1"/>
    </source>
</evidence>
<accession>A0A9D1NEG8</accession>
<sequence>MKKIVIFLSFLFIFILFCGNFNFAKAEDNYYYTASVDHLFTHCLLAYPEIALSKNNEMSLHYNQDCITHLEFKSILKELYKNGYALVDINKCFKVENGKAVKNKIKMPKGKKPIIFSFDDVNYDHKKLHLGMIDKLILDENGNIAELTNINGEDKITYDREFVCIMEDFIEKHPDFSIDGAKGTLNLTGYDGILGYRTQKSNTKNRESEIEKAQEVVNKLKNNGWTFASHSYGHYHMKKISVEAFKKELESWDAEVKPIVGETQIYVYPYGEWEMVDDFGNLSKKHKLLEEYGFKLFCGVGMQQFYSYMPFNKNIKEKSLFMDRKVIDGFTLKNRKTSLLPLFDTSIVYDYSNRSLIN</sequence>
<dbReference type="InterPro" id="IPR002509">
    <property type="entry name" value="NODB_dom"/>
</dbReference>
<reference evidence="4" key="1">
    <citation type="submission" date="2020-10" db="EMBL/GenBank/DDBJ databases">
        <authorList>
            <person name="Gilroy R."/>
        </authorList>
    </citation>
    <scope>NUCLEOTIDE SEQUENCE</scope>
    <source>
        <strain evidence="4">CHK186-9395</strain>
    </source>
</reference>
<comment type="caution">
    <text evidence="4">The sequence shown here is derived from an EMBL/GenBank/DDBJ whole genome shotgun (WGS) entry which is preliminary data.</text>
</comment>
<dbReference type="Proteomes" id="UP000886861">
    <property type="component" value="Unassembled WGS sequence"/>
</dbReference>
<dbReference type="Pfam" id="PF01522">
    <property type="entry name" value="Polysacc_deac_1"/>
    <property type="match status" value="1"/>
</dbReference>
<dbReference type="SUPFAM" id="SSF88713">
    <property type="entry name" value="Glycoside hydrolase/deacetylase"/>
    <property type="match status" value="1"/>
</dbReference>
<evidence type="ECO:0000259" key="3">
    <source>
        <dbReference type="Pfam" id="PF01522"/>
    </source>
</evidence>
<evidence type="ECO:0000256" key="2">
    <source>
        <dbReference type="ARBA" id="ARBA00022729"/>
    </source>
</evidence>
<name>A0A9D1NEG8_9FIRM</name>
<dbReference type="InterPro" id="IPR051398">
    <property type="entry name" value="Polysacch_Deacetylase"/>
</dbReference>
<dbReference type="GO" id="GO:0016810">
    <property type="term" value="F:hydrolase activity, acting on carbon-nitrogen (but not peptide) bonds"/>
    <property type="evidence" value="ECO:0007669"/>
    <property type="project" value="InterPro"/>
</dbReference>
<dbReference type="InterPro" id="IPR011330">
    <property type="entry name" value="Glyco_hydro/deAcase_b/a-brl"/>
</dbReference>
<dbReference type="AlphaFoldDB" id="A0A9D1NEG8"/>
<dbReference type="EMBL" id="DVOJ01000004">
    <property type="protein sequence ID" value="HIV01117.1"/>
    <property type="molecule type" value="Genomic_DNA"/>
</dbReference>
<keyword evidence="2" id="KW-0732">Signal</keyword>
<dbReference type="GO" id="GO:0005576">
    <property type="term" value="C:extracellular region"/>
    <property type="evidence" value="ECO:0007669"/>
    <property type="project" value="UniProtKB-SubCell"/>
</dbReference>
<organism evidence="4 5">
    <name type="scientific">Candidatus Caccopulliclostridium gallistercoris</name>
    <dbReference type="NCBI Taxonomy" id="2840719"/>
    <lineage>
        <taxon>Bacteria</taxon>
        <taxon>Bacillati</taxon>
        <taxon>Bacillota</taxon>
        <taxon>Clostridia</taxon>
        <taxon>Candidatus Caccopulliclostridium</taxon>
    </lineage>
</organism>
<evidence type="ECO:0000313" key="5">
    <source>
        <dbReference type="Proteomes" id="UP000886861"/>
    </source>
</evidence>
<evidence type="ECO:0000256" key="1">
    <source>
        <dbReference type="ARBA" id="ARBA00004613"/>
    </source>
</evidence>
<reference evidence="4" key="2">
    <citation type="journal article" date="2021" name="PeerJ">
        <title>Extensive microbial diversity within the chicken gut microbiome revealed by metagenomics and culture.</title>
        <authorList>
            <person name="Gilroy R."/>
            <person name="Ravi A."/>
            <person name="Getino M."/>
            <person name="Pursley I."/>
            <person name="Horton D.L."/>
            <person name="Alikhan N.F."/>
            <person name="Baker D."/>
            <person name="Gharbi K."/>
            <person name="Hall N."/>
            <person name="Watson M."/>
            <person name="Adriaenssens E.M."/>
            <person name="Foster-Nyarko E."/>
            <person name="Jarju S."/>
            <person name="Secka A."/>
            <person name="Antonio M."/>
            <person name="Oren A."/>
            <person name="Chaudhuri R.R."/>
            <person name="La Ragione R."/>
            <person name="Hildebrand F."/>
            <person name="Pallen M.J."/>
        </authorList>
    </citation>
    <scope>NUCLEOTIDE SEQUENCE</scope>
    <source>
        <strain evidence="4">CHK186-9395</strain>
    </source>
</reference>
<gene>
    <name evidence="4" type="ORF">IAA62_00975</name>
</gene>
<dbReference type="PANTHER" id="PTHR34216">
    <property type="match status" value="1"/>
</dbReference>
<comment type="subcellular location">
    <subcellularLocation>
        <location evidence="1">Secreted</location>
    </subcellularLocation>
</comment>